<organism evidence="2 3">
    <name type="scientific">Spirosoma profusum</name>
    <dbReference type="NCBI Taxonomy" id="2771354"/>
    <lineage>
        <taxon>Bacteria</taxon>
        <taxon>Pseudomonadati</taxon>
        <taxon>Bacteroidota</taxon>
        <taxon>Cytophagia</taxon>
        <taxon>Cytophagales</taxon>
        <taxon>Cytophagaceae</taxon>
        <taxon>Spirosoma</taxon>
    </lineage>
</organism>
<dbReference type="AlphaFoldDB" id="A0A926XWY7"/>
<dbReference type="EMBL" id="JACWZY010000012">
    <property type="protein sequence ID" value="MBD2702129.1"/>
    <property type="molecule type" value="Genomic_DNA"/>
</dbReference>
<dbReference type="Proteomes" id="UP000598820">
    <property type="component" value="Unassembled WGS sequence"/>
</dbReference>
<comment type="caution">
    <text evidence="2">The sequence shown here is derived from an EMBL/GenBank/DDBJ whole genome shotgun (WGS) entry which is preliminary data.</text>
</comment>
<sequence length="78" mass="9163">MKMDATLLKKIEKLTLYNSQLEKANRQQQQKRQTLRIANSQLTEKVQVLEAQQQQSQQELRAIQQLLQKVLKNQEGSK</sequence>
<name>A0A926XWY7_9BACT</name>
<feature type="coiled-coil region" evidence="1">
    <location>
        <begin position="11"/>
        <end position="73"/>
    </location>
</feature>
<accession>A0A926XWY7</accession>
<evidence type="ECO:0000256" key="1">
    <source>
        <dbReference type="SAM" id="Coils"/>
    </source>
</evidence>
<gene>
    <name evidence="2" type="ORF">IC229_15870</name>
</gene>
<evidence type="ECO:0000313" key="3">
    <source>
        <dbReference type="Proteomes" id="UP000598820"/>
    </source>
</evidence>
<proteinExistence type="predicted"/>
<protein>
    <submittedName>
        <fullName evidence="2">Uncharacterized protein</fullName>
    </submittedName>
</protein>
<evidence type="ECO:0000313" key="2">
    <source>
        <dbReference type="EMBL" id="MBD2702129.1"/>
    </source>
</evidence>
<keyword evidence="1" id="KW-0175">Coiled coil</keyword>
<reference evidence="2" key="1">
    <citation type="submission" date="2020-09" db="EMBL/GenBank/DDBJ databases">
        <authorList>
            <person name="Kim M.K."/>
        </authorList>
    </citation>
    <scope>NUCLEOTIDE SEQUENCE</scope>
    <source>
        <strain evidence="2">BT702</strain>
    </source>
</reference>
<keyword evidence="3" id="KW-1185">Reference proteome</keyword>